<keyword evidence="2" id="KW-0863">Zinc-finger</keyword>
<dbReference type="PANTHER" id="PTHR46347">
    <property type="entry name" value="RING/FYVE/PHD ZINC FINGER SUPERFAMILY PROTEIN"/>
    <property type="match status" value="1"/>
</dbReference>
<evidence type="ECO:0000256" key="3">
    <source>
        <dbReference type="ARBA" id="ARBA00022833"/>
    </source>
</evidence>
<keyword evidence="4" id="KW-1133">Transmembrane helix</keyword>
<comment type="caution">
    <text evidence="6">The sequence shown here is derived from an EMBL/GenBank/DDBJ whole genome shotgun (WGS) entry which is preliminary data.</text>
</comment>
<sequence length="341" mass="36728">MTSSCTVQAAGLWPSATLSARPVASVELTVRTVSAREGSAIVVARPDERVAAVAARAFAALPAALPGVRASEACRLVWNGRVLDGTKRVADEGLPRSGGVVVLCRPKPSIGGRPREVRTCRICLEDEEEGDSSRMVSPCLCDGSMRYVHVDCLNRWRAMAPGARSRFRCDQCGYEYRVRRTTLGTFLASETGALAVAGCLLGVSVYAAGASLEASLAKRERAEFYRALRLAPPKHRPIDVAILGMAAVGLACFSLYALEHALAAWYHRRLGVDLRVAVEPAGLLALWVAAETLDLRRARALAVVGFSVAARVVYYTTVRLARKIALRLGESVLDVHRRQSS</sequence>
<evidence type="ECO:0000256" key="1">
    <source>
        <dbReference type="ARBA" id="ARBA00022723"/>
    </source>
</evidence>
<dbReference type="Proteomes" id="UP001230188">
    <property type="component" value="Unassembled WGS sequence"/>
</dbReference>
<accession>A0AAD7U9S5</accession>
<evidence type="ECO:0000313" key="6">
    <source>
        <dbReference type="EMBL" id="KAJ8600830.1"/>
    </source>
</evidence>
<organism evidence="6 7">
    <name type="scientific">Chrysophaeum taylorii</name>
    <dbReference type="NCBI Taxonomy" id="2483200"/>
    <lineage>
        <taxon>Eukaryota</taxon>
        <taxon>Sar</taxon>
        <taxon>Stramenopiles</taxon>
        <taxon>Ochrophyta</taxon>
        <taxon>Pelagophyceae</taxon>
        <taxon>Pelagomonadales</taxon>
        <taxon>Pelagomonadaceae</taxon>
        <taxon>Chrysophaeum</taxon>
    </lineage>
</organism>
<keyword evidence="4" id="KW-0472">Membrane</keyword>
<dbReference type="PROSITE" id="PS51292">
    <property type="entry name" value="ZF_RING_CH"/>
    <property type="match status" value="1"/>
</dbReference>
<protein>
    <recommendedName>
        <fullName evidence="5">RING-CH-type domain-containing protein</fullName>
    </recommendedName>
</protein>
<name>A0AAD7U9S5_9STRA</name>
<keyword evidence="7" id="KW-1185">Reference proteome</keyword>
<dbReference type="InterPro" id="IPR013083">
    <property type="entry name" value="Znf_RING/FYVE/PHD"/>
</dbReference>
<keyword evidence="4" id="KW-0812">Transmembrane</keyword>
<dbReference type="PANTHER" id="PTHR46347:SF1">
    <property type="entry name" value="RING_FYVE_PHD ZINC FINGER SUPERFAMILY PROTEIN"/>
    <property type="match status" value="1"/>
</dbReference>
<proteinExistence type="predicted"/>
<feature type="domain" description="RING-CH-type" evidence="5">
    <location>
        <begin position="112"/>
        <end position="179"/>
    </location>
</feature>
<dbReference type="CDD" id="cd16495">
    <property type="entry name" value="RING_CH-C4HC3_MARCH"/>
    <property type="match status" value="1"/>
</dbReference>
<dbReference type="Pfam" id="PF12906">
    <property type="entry name" value="RINGv"/>
    <property type="match status" value="1"/>
</dbReference>
<evidence type="ECO:0000256" key="4">
    <source>
        <dbReference type="SAM" id="Phobius"/>
    </source>
</evidence>
<feature type="transmembrane region" description="Helical" evidence="4">
    <location>
        <begin position="238"/>
        <end position="258"/>
    </location>
</feature>
<dbReference type="EMBL" id="JAQMWT010000471">
    <property type="protein sequence ID" value="KAJ8600830.1"/>
    <property type="molecule type" value="Genomic_DNA"/>
</dbReference>
<keyword evidence="1" id="KW-0479">Metal-binding</keyword>
<dbReference type="AlphaFoldDB" id="A0AAD7U9S5"/>
<dbReference type="InterPro" id="IPR011016">
    <property type="entry name" value="Znf_RING-CH"/>
</dbReference>
<feature type="transmembrane region" description="Helical" evidence="4">
    <location>
        <begin position="193"/>
        <end position="217"/>
    </location>
</feature>
<dbReference type="GO" id="GO:0008270">
    <property type="term" value="F:zinc ion binding"/>
    <property type="evidence" value="ECO:0007669"/>
    <property type="project" value="UniProtKB-KW"/>
</dbReference>
<dbReference type="SMART" id="SM00744">
    <property type="entry name" value="RINGv"/>
    <property type="match status" value="1"/>
</dbReference>
<evidence type="ECO:0000256" key="2">
    <source>
        <dbReference type="ARBA" id="ARBA00022771"/>
    </source>
</evidence>
<evidence type="ECO:0000313" key="7">
    <source>
        <dbReference type="Proteomes" id="UP001230188"/>
    </source>
</evidence>
<dbReference type="Gene3D" id="3.30.40.10">
    <property type="entry name" value="Zinc/RING finger domain, C3HC4 (zinc finger)"/>
    <property type="match status" value="1"/>
</dbReference>
<dbReference type="SUPFAM" id="SSF57850">
    <property type="entry name" value="RING/U-box"/>
    <property type="match status" value="1"/>
</dbReference>
<evidence type="ECO:0000259" key="5">
    <source>
        <dbReference type="PROSITE" id="PS51292"/>
    </source>
</evidence>
<gene>
    <name evidence="6" type="ORF">CTAYLR_006411</name>
</gene>
<reference evidence="6" key="1">
    <citation type="submission" date="2023-01" db="EMBL/GenBank/DDBJ databases">
        <title>Metagenome sequencing of chrysophaentin producing Chrysophaeum taylorii.</title>
        <authorList>
            <person name="Davison J."/>
            <person name="Bewley C."/>
        </authorList>
    </citation>
    <scope>NUCLEOTIDE SEQUENCE</scope>
    <source>
        <strain evidence="6">NIES-1699</strain>
    </source>
</reference>
<keyword evidence="3" id="KW-0862">Zinc</keyword>